<dbReference type="InterPro" id="IPR024072">
    <property type="entry name" value="DHFR-like_dom_sf"/>
</dbReference>
<dbReference type="InterPro" id="IPR050765">
    <property type="entry name" value="Riboflavin_Biosynth_HTPR"/>
</dbReference>
<accession>A0A081BIN5</accession>
<dbReference type="PANTHER" id="PTHR38011">
    <property type="entry name" value="DIHYDROFOLATE REDUCTASE FAMILY PROTEIN (AFU_ORTHOLOGUE AFUA_8G06820)"/>
    <property type="match status" value="1"/>
</dbReference>
<dbReference type="SUPFAM" id="SSF53597">
    <property type="entry name" value="Dihydrofolate reductase-like"/>
    <property type="match status" value="1"/>
</dbReference>
<gene>
    <name evidence="2" type="ORF">LOSG293_140420</name>
</gene>
<organism evidence="2 3">
    <name type="scientific">Secundilactobacillus oryzae JCM 18671</name>
    <dbReference type="NCBI Taxonomy" id="1291743"/>
    <lineage>
        <taxon>Bacteria</taxon>
        <taxon>Bacillati</taxon>
        <taxon>Bacillota</taxon>
        <taxon>Bacilli</taxon>
        <taxon>Lactobacillales</taxon>
        <taxon>Lactobacillaceae</taxon>
        <taxon>Secundilactobacillus</taxon>
    </lineage>
</organism>
<proteinExistence type="predicted"/>
<dbReference type="STRING" id="1291743.LOSG293_140420"/>
<dbReference type="PANTHER" id="PTHR38011:SF11">
    <property type="entry name" value="2,5-DIAMINO-6-RIBOSYLAMINO-4(3H)-PYRIMIDINONE 5'-PHOSPHATE REDUCTASE"/>
    <property type="match status" value="1"/>
</dbReference>
<dbReference type="eggNOG" id="COG0262">
    <property type="taxonomic scope" value="Bacteria"/>
</dbReference>
<protein>
    <submittedName>
        <fullName evidence="2">Dihydrofolate reductase</fullName>
    </submittedName>
</protein>
<dbReference type="Pfam" id="PF01872">
    <property type="entry name" value="RibD_C"/>
    <property type="match status" value="1"/>
</dbReference>
<dbReference type="AlphaFoldDB" id="A0A081BIN5"/>
<evidence type="ECO:0000313" key="3">
    <source>
        <dbReference type="Proteomes" id="UP000028700"/>
    </source>
</evidence>
<keyword evidence="3" id="KW-1185">Reference proteome</keyword>
<evidence type="ECO:0000313" key="2">
    <source>
        <dbReference type="EMBL" id="GAK47903.1"/>
    </source>
</evidence>
<dbReference type="Proteomes" id="UP000028700">
    <property type="component" value="Unassembled WGS sequence"/>
</dbReference>
<name>A0A081BIN5_9LACO</name>
<dbReference type="RefSeq" id="WP_235786819.1">
    <property type="nucleotide sequence ID" value="NZ_BBAZ01000014.1"/>
</dbReference>
<comment type="caution">
    <text evidence="2">The sequence shown here is derived from an EMBL/GenBank/DDBJ whole genome shotgun (WGS) entry which is preliminary data.</text>
</comment>
<evidence type="ECO:0000259" key="1">
    <source>
        <dbReference type="Pfam" id="PF01872"/>
    </source>
</evidence>
<sequence length="163" mass="18503">MDGYLANRDRSLQWLFDTAGGEEANTDQFLADVDTAVMGRKTYEETKQIMADEPMFPGKQNIVLSSTRTGDVEDATFHNGDVVSLVRQLREQDGQNIWIVGGGKIVTELLQADLIDDWWIQIAPVVLGSGIRLFPEGDYFQRFKLVDVTHYDQLAEVRYTRLD</sequence>
<dbReference type="EMBL" id="BBJM01000014">
    <property type="protein sequence ID" value="GAK47903.1"/>
    <property type="molecule type" value="Genomic_DNA"/>
</dbReference>
<reference evidence="2" key="1">
    <citation type="journal article" date="2014" name="Genome Announc.">
        <title>Draft Genome Sequence of Lactobacillus oryzae Strain SG293T.</title>
        <authorList>
            <person name="Tanizawa Y."/>
            <person name="Fujisawa T."/>
            <person name="Mochizuki T."/>
            <person name="Kaminuma E."/>
            <person name="Nakamura Y."/>
            <person name="Tohno M."/>
        </authorList>
    </citation>
    <scope>NUCLEOTIDE SEQUENCE [LARGE SCALE GENOMIC DNA]</scope>
    <source>
        <strain evidence="2">SG293</strain>
    </source>
</reference>
<dbReference type="InterPro" id="IPR002734">
    <property type="entry name" value="RibDG_C"/>
</dbReference>
<dbReference type="GO" id="GO:0009231">
    <property type="term" value="P:riboflavin biosynthetic process"/>
    <property type="evidence" value="ECO:0007669"/>
    <property type="project" value="InterPro"/>
</dbReference>
<dbReference type="Gene3D" id="3.40.430.10">
    <property type="entry name" value="Dihydrofolate Reductase, subunit A"/>
    <property type="match status" value="1"/>
</dbReference>
<feature type="domain" description="Bacterial bifunctional deaminase-reductase C-terminal" evidence="1">
    <location>
        <begin position="2"/>
        <end position="152"/>
    </location>
</feature>
<dbReference type="GO" id="GO:0008703">
    <property type="term" value="F:5-amino-6-(5-phosphoribosylamino)uracil reductase activity"/>
    <property type="evidence" value="ECO:0007669"/>
    <property type="project" value="InterPro"/>
</dbReference>